<dbReference type="GO" id="GO:0005813">
    <property type="term" value="C:centrosome"/>
    <property type="evidence" value="ECO:0007669"/>
    <property type="project" value="TreeGrafter"/>
</dbReference>
<feature type="compositionally biased region" description="Basic and acidic residues" evidence="1">
    <location>
        <begin position="568"/>
        <end position="596"/>
    </location>
</feature>
<accession>A0AAN8S7L0</accession>
<dbReference type="GO" id="GO:0030496">
    <property type="term" value="C:midbody"/>
    <property type="evidence" value="ECO:0007669"/>
    <property type="project" value="TreeGrafter"/>
</dbReference>
<feature type="region of interest" description="Disordered" evidence="1">
    <location>
        <begin position="532"/>
        <end position="668"/>
    </location>
</feature>
<feature type="region of interest" description="Disordered" evidence="1">
    <location>
        <begin position="879"/>
        <end position="923"/>
    </location>
</feature>
<dbReference type="GO" id="GO:1990023">
    <property type="term" value="C:mitotic spindle midzone"/>
    <property type="evidence" value="ECO:0007669"/>
    <property type="project" value="TreeGrafter"/>
</dbReference>
<dbReference type="Proteomes" id="UP001372834">
    <property type="component" value="Unassembled WGS sequence"/>
</dbReference>
<dbReference type="PANTHER" id="PTHR21831:SF2">
    <property type="entry name" value="MICROTUBULE-ASSOCIATED PROTEIN 10"/>
    <property type="match status" value="1"/>
</dbReference>
<dbReference type="GO" id="GO:0008017">
    <property type="term" value="F:microtubule binding"/>
    <property type="evidence" value="ECO:0007669"/>
    <property type="project" value="InterPro"/>
</dbReference>
<organism evidence="3 4">
    <name type="scientific">Polyplax serrata</name>
    <name type="common">Common mouse louse</name>
    <dbReference type="NCBI Taxonomy" id="468196"/>
    <lineage>
        <taxon>Eukaryota</taxon>
        <taxon>Metazoa</taxon>
        <taxon>Ecdysozoa</taxon>
        <taxon>Arthropoda</taxon>
        <taxon>Hexapoda</taxon>
        <taxon>Insecta</taxon>
        <taxon>Pterygota</taxon>
        <taxon>Neoptera</taxon>
        <taxon>Paraneoptera</taxon>
        <taxon>Psocodea</taxon>
        <taxon>Troctomorpha</taxon>
        <taxon>Phthiraptera</taxon>
        <taxon>Anoplura</taxon>
        <taxon>Polyplacidae</taxon>
        <taxon>Polyplax</taxon>
    </lineage>
</organism>
<dbReference type="Pfam" id="PF16003">
    <property type="entry name" value="DUF4776"/>
    <property type="match status" value="1"/>
</dbReference>
<proteinExistence type="predicted"/>
<evidence type="ECO:0000259" key="2">
    <source>
        <dbReference type="Pfam" id="PF16003"/>
    </source>
</evidence>
<dbReference type="PANTHER" id="PTHR21831">
    <property type="entry name" value="MICROTUBULE-ASSOCIATED PROTEIN 10"/>
    <property type="match status" value="1"/>
</dbReference>
<name>A0AAN8S7L0_POLSC</name>
<dbReference type="InterPro" id="IPR031949">
    <property type="entry name" value="DUF4776"/>
</dbReference>
<dbReference type="GO" id="GO:0032467">
    <property type="term" value="P:positive regulation of cytokinesis"/>
    <property type="evidence" value="ECO:0007669"/>
    <property type="project" value="TreeGrafter"/>
</dbReference>
<sequence>MANYEQLFLLEVLVDRVRLLAKALEAFMPECEDEPDTPVRIRVKFSDFPCFEITQDLAPPDRERPDSDPLNVPIVFSSGKSCMFPMDPEQLIQDLIKYPMAVTVFKKNQESPLPEIIGQTKVPLGDYMSNIIKRAAEWALEEPLSEMIQDTFPLRNMQDQDVGTITMLVRLTCFGKTIITKFQIADNKKSFLFKNAKTQDYEFKCKKCMPGQPIQRLRLPPQNEEEEECNEGYWEGGYGSVANASTGLVDKEQMTEGYQDVCNPAMRSSPREMYTQGPGFHRHEGPGLTASMEVGYPDDTQDNGIPYGNVNTGPSESQSTPAVKKEQGTKPKARGKSADPKKIDVENGVKLTTHRRKKKTKFHVPQGIAYPGVILGHKYCVSQGPPVPARNGWAWKTTVPLGMKWEDVRGRRPGAYLKQTWATMKAVEELKRMGKRKKVKRRPVLPDTRKTTVHIHRIKGVYHVTMNPVKGPDDKEDPEPVVYTLERPEDGSDASEIELDLTVPDPPYPPPPKLKHQAQQFCDEDLPLIQPKQVFIKKKKKKERPTADAAASLKKKKPGSAKSTASSKSEKDKSLDKAPPKGKEPAGKGGAKKDAGGKGAPAKSASGKAPPAKGKAPSGKGGAKESASVKGAPAKGGSAKAGSSKQPDSSQGKGKKKGKKKGDDEDDVYPWDEWIMKLRFLPPQVTTCIERQQKEFSATNLVSTQNTRLPQGKVKVKLQIPRPIRSTDCFSPTIKDIRSVACLHLGQSKTPHREKRSKDWEPGDIPPEILELIELSRERRGLPPPKVNPKTKRRKSSELVPLPDKIEGRPPTLHVHRHKGSYHITMYPVVQPGDEYKDIKQPLKFTINRPDLDDEYDSESDLEFEFEVPEPDTAIQMVNHQTQYNPKDCPLPPPPPPPPVLTPPPSPPAKGKGGKTPPPAKKK</sequence>
<dbReference type="GO" id="GO:0005881">
    <property type="term" value="C:cytoplasmic microtubule"/>
    <property type="evidence" value="ECO:0007669"/>
    <property type="project" value="TreeGrafter"/>
</dbReference>
<dbReference type="EMBL" id="JAWJWE010000003">
    <property type="protein sequence ID" value="KAK6638747.1"/>
    <property type="molecule type" value="Genomic_DNA"/>
</dbReference>
<reference evidence="3 4" key="1">
    <citation type="submission" date="2023-10" db="EMBL/GenBank/DDBJ databases">
        <title>Genomes of two closely related lineages of the louse Polyplax serrata with different host specificities.</title>
        <authorList>
            <person name="Martinu J."/>
            <person name="Tarabai H."/>
            <person name="Stefka J."/>
            <person name="Hypsa V."/>
        </authorList>
    </citation>
    <scope>NUCLEOTIDE SEQUENCE [LARGE SCALE GENOMIC DNA]</scope>
    <source>
        <strain evidence="3">HR10_N</strain>
    </source>
</reference>
<dbReference type="GO" id="GO:0031122">
    <property type="term" value="P:cytoplasmic microtubule organization"/>
    <property type="evidence" value="ECO:0007669"/>
    <property type="project" value="TreeGrafter"/>
</dbReference>
<evidence type="ECO:0000256" key="1">
    <source>
        <dbReference type="SAM" id="MobiDB-lite"/>
    </source>
</evidence>
<dbReference type="GO" id="GO:0097431">
    <property type="term" value="C:mitotic spindle pole"/>
    <property type="evidence" value="ECO:0007669"/>
    <property type="project" value="TreeGrafter"/>
</dbReference>
<dbReference type="AlphaFoldDB" id="A0AAN8S7L0"/>
<dbReference type="GO" id="GO:0051256">
    <property type="term" value="P:mitotic spindle midzone assembly"/>
    <property type="evidence" value="ECO:0007669"/>
    <property type="project" value="TreeGrafter"/>
</dbReference>
<feature type="region of interest" description="Disordered" evidence="1">
    <location>
        <begin position="271"/>
        <end position="341"/>
    </location>
</feature>
<evidence type="ECO:0000313" key="4">
    <source>
        <dbReference type="Proteomes" id="UP001372834"/>
    </source>
</evidence>
<feature type="compositionally biased region" description="Pro residues" evidence="1">
    <location>
        <begin position="889"/>
        <end position="908"/>
    </location>
</feature>
<comment type="caution">
    <text evidence="3">The sequence shown here is derived from an EMBL/GenBank/DDBJ whole genome shotgun (WGS) entry which is preliminary data.</text>
</comment>
<gene>
    <name evidence="3" type="ORF">RUM43_007015</name>
</gene>
<feature type="region of interest" description="Disordered" evidence="1">
    <location>
        <begin position="499"/>
        <end position="518"/>
    </location>
</feature>
<dbReference type="Pfam" id="PF14924">
    <property type="entry name" value="MAP10_N"/>
    <property type="match status" value="1"/>
</dbReference>
<dbReference type="InterPro" id="IPR039302">
    <property type="entry name" value="MAP10"/>
</dbReference>
<evidence type="ECO:0000313" key="3">
    <source>
        <dbReference type="EMBL" id="KAK6638747.1"/>
    </source>
</evidence>
<protein>
    <recommendedName>
        <fullName evidence="2">DUF4776 domain-containing protein</fullName>
    </recommendedName>
</protein>
<feature type="compositionally biased region" description="Low complexity" evidence="1">
    <location>
        <begin position="600"/>
        <end position="652"/>
    </location>
</feature>
<feature type="compositionally biased region" description="Polar residues" evidence="1">
    <location>
        <begin position="309"/>
        <end position="321"/>
    </location>
</feature>
<feature type="region of interest" description="Disordered" evidence="1">
    <location>
        <begin position="776"/>
        <end position="814"/>
    </location>
</feature>
<feature type="domain" description="DUF4776" evidence="2">
    <location>
        <begin position="322"/>
        <end position="473"/>
    </location>
</feature>